<sequence length="54" mass="6045">MEAQELLYTAARKDGSGPDSDVQLLVALERVSGQYHIEDFEVEALKQHLGEDIE</sequence>
<name>X1PDH0_9ZZZZ</name>
<gene>
    <name evidence="1" type="ORF">S06H3_42660</name>
</gene>
<protein>
    <submittedName>
        <fullName evidence="1">Uncharacterized protein</fullName>
    </submittedName>
</protein>
<dbReference type="EMBL" id="BARV01026402">
    <property type="protein sequence ID" value="GAI40506.1"/>
    <property type="molecule type" value="Genomic_DNA"/>
</dbReference>
<proteinExistence type="predicted"/>
<organism evidence="1">
    <name type="scientific">marine sediment metagenome</name>
    <dbReference type="NCBI Taxonomy" id="412755"/>
    <lineage>
        <taxon>unclassified sequences</taxon>
        <taxon>metagenomes</taxon>
        <taxon>ecological metagenomes</taxon>
    </lineage>
</organism>
<evidence type="ECO:0000313" key="1">
    <source>
        <dbReference type="EMBL" id="GAI40506.1"/>
    </source>
</evidence>
<dbReference type="AlphaFoldDB" id="X1PDH0"/>
<reference evidence="1" key="1">
    <citation type="journal article" date="2014" name="Front. Microbiol.">
        <title>High frequency of phylogenetically diverse reductive dehalogenase-homologous genes in deep subseafloor sedimentary metagenomes.</title>
        <authorList>
            <person name="Kawai M."/>
            <person name="Futagami T."/>
            <person name="Toyoda A."/>
            <person name="Takaki Y."/>
            <person name="Nishi S."/>
            <person name="Hori S."/>
            <person name="Arai W."/>
            <person name="Tsubouchi T."/>
            <person name="Morono Y."/>
            <person name="Uchiyama I."/>
            <person name="Ito T."/>
            <person name="Fujiyama A."/>
            <person name="Inagaki F."/>
            <person name="Takami H."/>
        </authorList>
    </citation>
    <scope>NUCLEOTIDE SEQUENCE</scope>
    <source>
        <strain evidence="1">Expedition CK06-06</strain>
    </source>
</reference>
<comment type="caution">
    <text evidence="1">The sequence shown here is derived from an EMBL/GenBank/DDBJ whole genome shotgun (WGS) entry which is preliminary data.</text>
</comment>
<accession>X1PDH0</accession>